<reference evidence="3" key="2">
    <citation type="submission" date="2015-01" db="EMBL/GenBank/DDBJ databases">
        <title>Evolutionary Origins and Diversification of the Mycorrhizal Mutualists.</title>
        <authorList>
            <consortium name="DOE Joint Genome Institute"/>
            <consortium name="Mycorrhizal Genomics Consortium"/>
            <person name="Kohler A."/>
            <person name="Kuo A."/>
            <person name="Nagy L.G."/>
            <person name="Floudas D."/>
            <person name="Copeland A."/>
            <person name="Barry K.W."/>
            <person name="Cichocki N."/>
            <person name="Veneault-Fourrey C."/>
            <person name="LaButti K."/>
            <person name="Lindquist E.A."/>
            <person name="Lipzen A."/>
            <person name="Lundell T."/>
            <person name="Morin E."/>
            <person name="Murat C."/>
            <person name="Riley R."/>
            <person name="Ohm R."/>
            <person name="Sun H."/>
            <person name="Tunlid A."/>
            <person name="Henrissat B."/>
            <person name="Grigoriev I.V."/>
            <person name="Hibbett D.S."/>
            <person name="Martin F."/>
        </authorList>
    </citation>
    <scope>NUCLEOTIDE SEQUENCE [LARGE SCALE GENOMIC DNA]</scope>
    <source>
        <strain evidence="3">MAFF 305830</strain>
    </source>
</reference>
<dbReference type="Proteomes" id="UP000054097">
    <property type="component" value="Unassembled WGS sequence"/>
</dbReference>
<name>A0A0C3AF71_SERVB</name>
<keyword evidence="1" id="KW-0732">Signal</keyword>
<evidence type="ECO:0000313" key="2">
    <source>
        <dbReference type="EMBL" id="KIM23300.1"/>
    </source>
</evidence>
<proteinExistence type="predicted"/>
<protein>
    <recommendedName>
        <fullName evidence="4">Macrofage activating glycoprotein</fullName>
    </recommendedName>
</protein>
<dbReference type="AlphaFoldDB" id="A0A0C3AF71"/>
<dbReference type="HOGENOM" id="CLU_036093_2_1_1"/>
<accession>A0A0C3AF71</accession>
<feature type="chain" id="PRO_5002175323" description="Macrofage activating glycoprotein" evidence="1">
    <location>
        <begin position="21"/>
        <end position="302"/>
    </location>
</feature>
<reference evidence="2 3" key="1">
    <citation type="submission" date="2014-04" db="EMBL/GenBank/DDBJ databases">
        <authorList>
            <consortium name="DOE Joint Genome Institute"/>
            <person name="Kuo A."/>
            <person name="Zuccaro A."/>
            <person name="Kohler A."/>
            <person name="Nagy L.G."/>
            <person name="Floudas D."/>
            <person name="Copeland A."/>
            <person name="Barry K.W."/>
            <person name="Cichocki N."/>
            <person name="Veneault-Fourrey C."/>
            <person name="LaButti K."/>
            <person name="Lindquist E.A."/>
            <person name="Lipzen A."/>
            <person name="Lundell T."/>
            <person name="Morin E."/>
            <person name="Murat C."/>
            <person name="Sun H."/>
            <person name="Tunlid A."/>
            <person name="Henrissat B."/>
            <person name="Grigoriev I.V."/>
            <person name="Hibbett D.S."/>
            <person name="Martin F."/>
            <person name="Nordberg H.P."/>
            <person name="Cantor M.N."/>
            <person name="Hua S.X."/>
        </authorList>
    </citation>
    <scope>NUCLEOTIDE SEQUENCE [LARGE SCALE GENOMIC DNA]</scope>
    <source>
        <strain evidence="2 3">MAFF 305830</strain>
    </source>
</reference>
<evidence type="ECO:0000256" key="1">
    <source>
        <dbReference type="SAM" id="SignalP"/>
    </source>
</evidence>
<sequence length="302" mass="32044">MFVKTAFAAALLQTTSIALAQSFTPLVSKSFTYTNLPYQADPDVGERGVQTGYNICNSTTEGQDSLCQTAIINSVDDFCLWGSPEPNGLIGNVEGEVVAWCTKPGRGTRVIPAGAITGLTFVKTPDYVQVTGLIHQTYLDIEVWDAGGELDPHGSDQRGNPLGGLLFTNAFASSNGNPNTYVQAVEWHSFMGGDTFCLKACDPSGPNAARYCDHVYDRLGCYYNAPASYAEGVFESCLGDSQDFPGVYTGANGVVSTYTQLPESLGPITYLPYAPKPPATSQCSQFTSSDLFSGAPAPTPTA</sequence>
<feature type="signal peptide" evidence="1">
    <location>
        <begin position="1"/>
        <end position="20"/>
    </location>
</feature>
<gene>
    <name evidence="2" type="ORF">M408DRAFT_332401</name>
</gene>
<keyword evidence="3" id="KW-1185">Reference proteome</keyword>
<evidence type="ECO:0008006" key="4">
    <source>
        <dbReference type="Google" id="ProtNLM"/>
    </source>
</evidence>
<dbReference type="EMBL" id="KN824339">
    <property type="protein sequence ID" value="KIM23300.1"/>
    <property type="molecule type" value="Genomic_DNA"/>
</dbReference>
<dbReference type="STRING" id="933852.A0A0C3AF71"/>
<evidence type="ECO:0000313" key="3">
    <source>
        <dbReference type="Proteomes" id="UP000054097"/>
    </source>
</evidence>
<organism evidence="2 3">
    <name type="scientific">Serendipita vermifera MAFF 305830</name>
    <dbReference type="NCBI Taxonomy" id="933852"/>
    <lineage>
        <taxon>Eukaryota</taxon>
        <taxon>Fungi</taxon>
        <taxon>Dikarya</taxon>
        <taxon>Basidiomycota</taxon>
        <taxon>Agaricomycotina</taxon>
        <taxon>Agaricomycetes</taxon>
        <taxon>Sebacinales</taxon>
        <taxon>Serendipitaceae</taxon>
        <taxon>Serendipita</taxon>
    </lineage>
</organism>
<dbReference type="OrthoDB" id="2564904at2759"/>